<dbReference type="EMBL" id="JAFHKK010000017">
    <property type="protein sequence ID" value="MBN2964761.1"/>
    <property type="molecule type" value="Genomic_DNA"/>
</dbReference>
<dbReference type="SUPFAM" id="SSF54593">
    <property type="entry name" value="Glyoxalase/Bleomycin resistance protein/Dihydroxybiphenyl dioxygenase"/>
    <property type="match status" value="1"/>
</dbReference>
<reference evidence="2" key="1">
    <citation type="submission" date="2021-02" db="EMBL/GenBank/DDBJ databases">
        <title>Sulfurospirillum tamanensis sp. nov.</title>
        <authorList>
            <person name="Merkel A.Y."/>
        </authorList>
    </citation>
    <scope>NUCLEOTIDE SEQUENCE [LARGE SCALE GENOMIC DNA]</scope>
    <source>
        <strain evidence="2">T05b</strain>
    </source>
</reference>
<comment type="caution">
    <text evidence="1">The sequence shown here is derived from an EMBL/GenBank/DDBJ whole genome shotgun (WGS) entry which is preliminary data.</text>
</comment>
<evidence type="ECO:0000313" key="1">
    <source>
        <dbReference type="EMBL" id="MBN2964761.1"/>
    </source>
</evidence>
<dbReference type="InterPro" id="IPR029068">
    <property type="entry name" value="Glyas_Bleomycin-R_OHBP_Dase"/>
</dbReference>
<name>A0ABS2WT08_9BACT</name>
<dbReference type="Gene3D" id="3.10.180.10">
    <property type="entry name" value="2,3-Dihydroxybiphenyl 1,2-Dioxygenase, domain 1"/>
    <property type="match status" value="1"/>
</dbReference>
<sequence>MKVRKVCLYVVEVEKALLFFEKVLGFTRKYYSPKKDYAEIGLDTFILALASENLIPNSSLDPFSGNVCNENSLETELEIATENILMTHYASLANGAKEISPPCSNAYGETYSCIRVPGGVLVRLYCSYGFC</sequence>
<evidence type="ECO:0008006" key="3">
    <source>
        <dbReference type="Google" id="ProtNLM"/>
    </source>
</evidence>
<dbReference type="Proteomes" id="UP000703590">
    <property type="component" value="Unassembled WGS sequence"/>
</dbReference>
<proteinExistence type="predicted"/>
<dbReference type="RefSeq" id="WP_205459311.1">
    <property type="nucleotide sequence ID" value="NZ_JAFHKK010000017.1"/>
</dbReference>
<reference evidence="1 2" key="3">
    <citation type="submission" date="2021-02" db="EMBL/GenBank/DDBJ databases">
        <authorList>
            <person name="Merkel A.Y."/>
        </authorList>
    </citation>
    <scope>NUCLEOTIDE SEQUENCE [LARGE SCALE GENOMIC DNA]</scope>
    <source>
        <strain evidence="1 2">T05b</strain>
    </source>
</reference>
<organism evidence="1 2">
    <name type="scientific">Sulfurospirillum tamanense</name>
    <dbReference type="NCBI Taxonomy" id="2813362"/>
    <lineage>
        <taxon>Bacteria</taxon>
        <taxon>Pseudomonadati</taxon>
        <taxon>Campylobacterota</taxon>
        <taxon>Epsilonproteobacteria</taxon>
        <taxon>Campylobacterales</taxon>
        <taxon>Sulfurospirillaceae</taxon>
        <taxon>Sulfurospirillum</taxon>
    </lineage>
</organism>
<accession>A0ABS2WT08</accession>
<evidence type="ECO:0000313" key="2">
    <source>
        <dbReference type="Proteomes" id="UP000703590"/>
    </source>
</evidence>
<keyword evidence="2" id="KW-1185">Reference proteome</keyword>
<reference evidence="1 2" key="2">
    <citation type="submission" date="2021-02" db="EMBL/GenBank/DDBJ databases">
        <title>Sulfurospirillum tamanensis sp. nov.</title>
        <authorList>
            <person name="Frolova A."/>
            <person name="Merkel A."/>
            <person name="Slobodkin A."/>
        </authorList>
    </citation>
    <scope>NUCLEOTIDE SEQUENCE [LARGE SCALE GENOMIC DNA]</scope>
    <source>
        <strain evidence="1 2">T05b</strain>
    </source>
</reference>
<protein>
    <recommendedName>
        <fullName evidence="3">VOC domain-containing protein</fullName>
    </recommendedName>
</protein>
<gene>
    <name evidence="1" type="ORF">JWV37_08205</name>
</gene>